<evidence type="ECO:0000313" key="1">
    <source>
        <dbReference type="EMBL" id="PQM41139.1"/>
    </source>
</evidence>
<comment type="caution">
    <text evidence="1">The sequence shown here is derived from an EMBL/GenBank/DDBJ whole genome shotgun (WGS) entry which is preliminary data.</text>
</comment>
<accession>A0A314V1Z5</accession>
<sequence>MRAIEPRVIFHFRIPEPQEYQLMDEDIDYGYGDDISEPDEFSCSETKACASMEEPDECELMGEDDYCDISVSDEYSVSEINPQYDQFEHESSKG</sequence>
<dbReference type="Proteomes" id="UP000250321">
    <property type="component" value="Unassembled WGS sequence"/>
</dbReference>
<organism evidence="1 2">
    <name type="scientific">Prunus yedoensis var. nudiflora</name>
    <dbReference type="NCBI Taxonomy" id="2094558"/>
    <lineage>
        <taxon>Eukaryota</taxon>
        <taxon>Viridiplantae</taxon>
        <taxon>Streptophyta</taxon>
        <taxon>Embryophyta</taxon>
        <taxon>Tracheophyta</taxon>
        <taxon>Spermatophyta</taxon>
        <taxon>Magnoliopsida</taxon>
        <taxon>eudicotyledons</taxon>
        <taxon>Gunneridae</taxon>
        <taxon>Pentapetalae</taxon>
        <taxon>rosids</taxon>
        <taxon>fabids</taxon>
        <taxon>Rosales</taxon>
        <taxon>Rosaceae</taxon>
        <taxon>Amygdaloideae</taxon>
        <taxon>Amygdaleae</taxon>
        <taxon>Prunus</taxon>
    </lineage>
</organism>
<dbReference type="OrthoDB" id="10517134at2759"/>
<name>A0A314V1Z5_PRUYE</name>
<dbReference type="EMBL" id="PJQY01002984">
    <property type="protein sequence ID" value="PQM41139.1"/>
    <property type="molecule type" value="Genomic_DNA"/>
</dbReference>
<evidence type="ECO:0000313" key="2">
    <source>
        <dbReference type="Proteomes" id="UP000250321"/>
    </source>
</evidence>
<proteinExistence type="predicted"/>
<reference evidence="1 2" key="1">
    <citation type="submission" date="2018-02" db="EMBL/GenBank/DDBJ databases">
        <title>Draft genome of wild Prunus yedoensis var. nudiflora.</title>
        <authorList>
            <person name="Baek S."/>
            <person name="Kim J.-H."/>
            <person name="Choi K."/>
            <person name="Kim G.-B."/>
            <person name="Cho A."/>
            <person name="Jang H."/>
            <person name="Shin C.-H."/>
            <person name="Yu H.-J."/>
            <person name="Mun J.-H."/>
        </authorList>
    </citation>
    <scope>NUCLEOTIDE SEQUENCE [LARGE SCALE GENOMIC DNA]</scope>
    <source>
        <strain evidence="2">cv. Jeju island</strain>
        <tissue evidence="1">Leaf</tissue>
    </source>
</reference>
<protein>
    <submittedName>
        <fullName evidence="1">Uncharacterized protein</fullName>
    </submittedName>
</protein>
<dbReference type="AlphaFoldDB" id="A0A314V1Z5"/>
<gene>
    <name evidence="1" type="ORF">Pyn_37094</name>
</gene>
<keyword evidence="2" id="KW-1185">Reference proteome</keyword>